<organism evidence="2 3">
    <name type="scientific">Sorangium cellulosum</name>
    <name type="common">Polyangium cellulosum</name>
    <dbReference type="NCBI Taxonomy" id="56"/>
    <lineage>
        <taxon>Bacteria</taxon>
        <taxon>Pseudomonadati</taxon>
        <taxon>Myxococcota</taxon>
        <taxon>Polyangia</taxon>
        <taxon>Polyangiales</taxon>
        <taxon>Polyangiaceae</taxon>
        <taxon>Sorangium</taxon>
    </lineage>
</organism>
<accession>A0A150P9H8</accession>
<dbReference type="Gene3D" id="3.10.450.50">
    <property type="match status" value="1"/>
</dbReference>
<feature type="domain" description="YchJ-like middle NTF2-like" evidence="1">
    <location>
        <begin position="41"/>
        <end position="141"/>
    </location>
</feature>
<evidence type="ECO:0000259" key="1">
    <source>
        <dbReference type="Pfam" id="PF17775"/>
    </source>
</evidence>
<dbReference type="InterPro" id="IPR048469">
    <property type="entry name" value="YchJ-like_M"/>
</dbReference>
<dbReference type="SUPFAM" id="SSF54427">
    <property type="entry name" value="NTF2-like"/>
    <property type="match status" value="1"/>
</dbReference>
<proteinExistence type="predicted"/>
<evidence type="ECO:0000313" key="2">
    <source>
        <dbReference type="EMBL" id="KYF52365.1"/>
    </source>
</evidence>
<comment type="caution">
    <text evidence="2">The sequence shown here is derived from an EMBL/GenBank/DDBJ whole genome shotgun (WGS) entry which is preliminary data.</text>
</comment>
<dbReference type="EMBL" id="JELY01002491">
    <property type="protein sequence ID" value="KYF52365.1"/>
    <property type="molecule type" value="Genomic_DNA"/>
</dbReference>
<evidence type="ECO:0000313" key="3">
    <source>
        <dbReference type="Proteomes" id="UP000075420"/>
    </source>
</evidence>
<dbReference type="Proteomes" id="UP000075420">
    <property type="component" value="Unassembled WGS sequence"/>
</dbReference>
<protein>
    <recommendedName>
        <fullName evidence="1">YchJ-like middle NTF2-like domain-containing protein</fullName>
    </recommendedName>
</protein>
<dbReference type="InterPro" id="IPR032710">
    <property type="entry name" value="NTF2-like_dom_sf"/>
</dbReference>
<name>A0A150P9H8_SORCE</name>
<reference evidence="2 3" key="1">
    <citation type="submission" date="2014-02" db="EMBL/GenBank/DDBJ databases">
        <title>The small core and large imbalanced accessory genome model reveals a collaborative survival strategy of Sorangium cellulosum strains in nature.</title>
        <authorList>
            <person name="Han K."/>
            <person name="Peng R."/>
            <person name="Blom J."/>
            <person name="Li Y.-Z."/>
        </authorList>
    </citation>
    <scope>NUCLEOTIDE SEQUENCE [LARGE SCALE GENOMIC DNA]</scope>
    <source>
        <strain evidence="2 3">So0157-25</strain>
    </source>
</reference>
<dbReference type="Pfam" id="PF17775">
    <property type="entry name" value="YchJ_M-like"/>
    <property type="match status" value="1"/>
</dbReference>
<gene>
    <name evidence="2" type="ORF">BE08_08865</name>
</gene>
<sequence length="166" mass="18294">MTRDVRPGQGTLSRPCPCGAGRSYRACCAPCHLGDREAPDAVALMRSRYAAFAVGDAAYLWHTLHMGHVDRGRDRDEVIRELKATMHNHRYRGLKILDSLQGGGSASVLFLAQIFKAGADRSFVELSDFLHDGEGWRYLHGVAVPRARLRVPTESLTIAQFSSLTA</sequence>
<dbReference type="AlphaFoldDB" id="A0A150P9H8"/>